<dbReference type="Pfam" id="PF00155">
    <property type="entry name" value="Aminotran_1_2"/>
    <property type="match status" value="1"/>
</dbReference>
<proteinExistence type="inferred from homology"/>
<name>A0ABW3E1P6_9ACTN</name>
<dbReference type="InterPro" id="IPR015424">
    <property type="entry name" value="PyrdxlP-dep_Trfase"/>
</dbReference>
<gene>
    <name evidence="7" type="ORF">ACFQ08_31690</name>
</gene>
<dbReference type="PANTHER" id="PTHR46383:SF1">
    <property type="entry name" value="ASPARTATE AMINOTRANSFERASE"/>
    <property type="match status" value="1"/>
</dbReference>
<evidence type="ECO:0000256" key="5">
    <source>
        <dbReference type="ARBA" id="ARBA00022898"/>
    </source>
</evidence>
<evidence type="ECO:0000256" key="2">
    <source>
        <dbReference type="ARBA" id="ARBA00007441"/>
    </source>
</evidence>
<dbReference type="PANTHER" id="PTHR46383">
    <property type="entry name" value="ASPARTATE AMINOTRANSFERASE"/>
    <property type="match status" value="1"/>
</dbReference>
<comment type="caution">
    <text evidence="7">The sequence shown here is derived from an EMBL/GenBank/DDBJ whole genome shotgun (WGS) entry which is preliminary data.</text>
</comment>
<sequence>MESRRLRATHLPERAGLIGSSVREADLSLRLDGAGHGLLDTTHFDTVRFPPPDWALEAFSLAAGDGELAYTAYRGSDEVRRACARPVSELLGVDVDPGRDLVLTAGTQSGLFTTLSALVDDGDTVALADPEYLFVERMLRFLGARVVRVGMVDGPDGPQLDLDALDEVAGNGIRLLLTSNPNNPTGSVYTEETIRGIAGLAVRHDFLVVVDELYCRLVYPDVPFFHLAAQPGMAERTVTMLGGSKTESLSGYRIGVVVAPPEVVDAIEQVMAMTCLRAPAYAQHLLTRWLVDDREFVRRRVEELRVIRDLTVDRLRQVDGLVVRPGAGTAYLWP</sequence>
<organism evidence="7 8">
    <name type="scientific">Streptosporangium algeriense</name>
    <dbReference type="NCBI Taxonomy" id="1682748"/>
    <lineage>
        <taxon>Bacteria</taxon>
        <taxon>Bacillati</taxon>
        <taxon>Actinomycetota</taxon>
        <taxon>Actinomycetes</taxon>
        <taxon>Streptosporangiales</taxon>
        <taxon>Streptosporangiaceae</taxon>
        <taxon>Streptosporangium</taxon>
    </lineage>
</organism>
<dbReference type="EMBL" id="JBHTHX010001664">
    <property type="protein sequence ID" value="MFD0889119.1"/>
    <property type="molecule type" value="Genomic_DNA"/>
</dbReference>
<dbReference type="GO" id="GO:0008483">
    <property type="term" value="F:transaminase activity"/>
    <property type="evidence" value="ECO:0007669"/>
    <property type="project" value="UniProtKB-KW"/>
</dbReference>
<dbReference type="Gene3D" id="3.40.640.10">
    <property type="entry name" value="Type I PLP-dependent aspartate aminotransferase-like (Major domain)"/>
    <property type="match status" value="1"/>
</dbReference>
<evidence type="ECO:0000256" key="3">
    <source>
        <dbReference type="ARBA" id="ARBA00022576"/>
    </source>
</evidence>
<dbReference type="SUPFAM" id="SSF53383">
    <property type="entry name" value="PLP-dependent transferases"/>
    <property type="match status" value="1"/>
</dbReference>
<comment type="similarity">
    <text evidence="2">Belongs to the class-I pyridoxal-phosphate-dependent aminotransferase family.</text>
</comment>
<accession>A0ABW3E1P6</accession>
<keyword evidence="3 7" id="KW-0032">Aminotransferase</keyword>
<protein>
    <submittedName>
        <fullName evidence="7">Pyridoxal phosphate-dependent aminotransferase</fullName>
    </submittedName>
</protein>
<feature type="non-terminal residue" evidence="7">
    <location>
        <position position="334"/>
    </location>
</feature>
<dbReference type="InterPro" id="IPR050596">
    <property type="entry name" value="AspAT/PAT-like"/>
</dbReference>
<keyword evidence="8" id="KW-1185">Reference proteome</keyword>
<dbReference type="Proteomes" id="UP001597024">
    <property type="component" value="Unassembled WGS sequence"/>
</dbReference>
<evidence type="ECO:0000313" key="8">
    <source>
        <dbReference type="Proteomes" id="UP001597024"/>
    </source>
</evidence>
<dbReference type="InterPro" id="IPR015421">
    <property type="entry name" value="PyrdxlP-dep_Trfase_major"/>
</dbReference>
<reference evidence="8" key="1">
    <citation type="journal article" date="2019" name="Int. J. Syst. Evol. Microbiol.">
        <title>The Global Catalogue of Microorganisms (GCM) 10K type strain sequencing project: providing services to taxonomists for standard genome sequencing and annotation.</title>
        <authorList>
            <consortium name="The Broad Institute Genomics Platform"/>
            <consortium name="The Broad Institute Genome Sequencing Center for Infectious Disease"/>
            <person name="Wu L."/>
            <person name="Ma J."/>
        </authorList>
    </citation>
    <scope>NUCLEOTIDE SEQUENCE [LARGE SCALE GENOMIC DNA]</scope>
    <source>
        <strain evidence="8">CCUG 62974</strain>
    </source>
</reference>
<evidence type="ECO:0000259" key="6">
    <source>
        <dbReference type="Pfam" id="PF00155"/>
    </source>
</evidence>
<comment type="cofactor">
    <cofactor evidence="1">
        <name>pyridoxal 5'-phosphate</name>
        <dbReference type="ChEBI" id="CHEBI:597326"/>
    </cofactor>
</comment>
<dbReference type="Gene3D" id="3.90.1150.10">
    <property type="entry name" value="Aspartate Aminotransferase, domain 1"/>
    <property type="match status" value="1"/>
</dbReference>
<evidence type="ECO:0000256" key="1">
    <source>
        <dbReference type="ARBA" id="ARBA00001933"/>
    </source>
</evidence>
<evidence type="ECO:0000256" key="4">
    <source>
        <dbReference type="ARBA" id="ARBA00022679"/>
    </source>
</evidence>
<feature type="domain" description="Aminotransferase class I/classII large" evidence="6">
    <location>
        <begin position="48"/>
        <end position="333"/>
    </location>
</feature>
<evidence type="ECO:0000313" key="7">
    <source>
        <dbReference type="EMBL" id="MFD0889119.1"/>
    </source>
</evidence>
<keyword evidence="5" id="KW-0663">Pyridoxal phosphate</keyword>
<keyword evidence="4" id="KW-0808">Transferase</keyword>
<dbReference type="InterPro" id="IPR004839">
    <property type="entry name" value="Aminotransferase_I/II_large"/>
</dbReference>
<dbReference type="CDD" id="cd00609">
    <property type="entry name" value="AAT_like"/>
    <property type="match status" value="1"/>
</dbReference>
<dbReference type="InterPro" id="IPR015422">
    <property type="entry name" value="PyrdxlP-dep_Trfase_small"/>
</dbReference>